<gene>
    <name evidence="2" type="ORF">V6N11_079058</name>
</gene>
<comment type="similarity">
    <text evidence="1">Belongs to the REF/SRPP family.</text>
</comment>
<proteinExistence type="inferred from homology"/>
<organism evidence="2 3">
    <name type="scientific">Hibiscus sabdariffa</name>
    <name type="common">roselle</name>
    <dbReference type="NCBI Taxonomy" id="183260"/>
    <lineage>
        <taxon>Eukaryota</taxon>
        <taxon>Viridiplantae</taxon>
        <taxon>Streptophyta</taxon>
        <taxon>Embryophyta</taxon>
        <taxon>Tracheophyta</taxon>
        <taxon>Spermatophyta</taxon>
        <taxon>Magnoliopsida</taxon>
        <taxon>eudicotyledons</taxon>
        <taxon>Gunneridae</taxon>
        <taxon>Pentapetalae</taxon>
        <taxon>rosids</taxon>
        <taxon>malvids</taxon>
        <taxon>Malvales</taxon>
        <taxon>Malvaceae</taxon>
        <taxon>Malvoideae</taxon>
        <taxon>Hibiscus</taxon>
    </lineage>
</organism>
<dbReference type="InterPro" id="IPR008802">
    <property type="entry name" value="REF"/>
</dbReference>
<dbReference type="PANTHER" id="PTHR33732:SF9">
    <property type="entry name" value="REF_SRPP-LIKE PROTEIN OS05G0151300_LOC_OS05G05940"/>
    <property type="match status" value="1"/>
</dbReference>
<evidence type="ECO:0000313" key="2">
    <source>
        <dbReference type="EMBL" id="KAK9016563.1"/>
    </source>
</evidence>
<reference evidence="2 3" key="1">
    <citation type="journal article" date="2024" name="G3 (Bethesda)">
        <title>Genome assembly of Hibiscus sabdariffa L. provides insights into metabolisms of medicinal natural products.</title>
        <authorList>
            <person name="Kim T."/>
        </authorList>
    </citation>
    <scope>NUCLEOTIDE SEQUENCE [LARGE SCALE GENOMIC DNA]</scope>
    <source>
        <strain evidence="2">TK-2024</strain>
        <tissue evidence="2">Old leaves</tissue>
    </source>
</reference>
<accession>A0ABR2RUA8</accession>
<keyword evidence="3" id="KW-1185">Reference proteome</keyword>
<name>A0ABR2RUA8_9ROSI</name>
<dbReference type="Proteomes" id="UP001396334">
    <property type="component" value="Unassembled WGS sequence"/>
</dbReference>
<evidence type="ECO:0000313" key="3">
    <source>
        <dbReference type="Proteomes" id="UP001396334"/>
    </source>
</evidence>
<evidence type="ECO:0000256" key="1">
    <source>
        <dbReference type="ARBA" id="ARBA00009737"/>
    </source>
</evidence>
<dbReference type="EMBL" id="JBBPBN010000020">
    <property type="protein sequence ID" value="KAK9016563.1"/>
    <property type="molecule type" value="Genomic_DNA"/>
</dbReference>
<dbReference type="Pfam" id="PF05755">
    <property type="entry name" value="REF"/>
    <property type="match status" value="1"/>
</dbReference>
<sequence>MVQNLPGVAGLATELPGAGLRSTASGFLEQASSNPIAGYQVKSDFQHAGAASSVATFKQASSVATSVGQIASGAAGSDATDVRHTELISSLIGFINQILSVAILAVQKAPGLTHCLATAGVGSTATEFITQLVSGHIAVTQSSPEVQHPIVASVVIPTAAFFTEIYNKTVATGAEKGYKVALFLPLVPIEKIAKVFSEVKSD</sequence>
<protein>
    <submittedName>
        <fullName evidence="2">Uncharacterized protein</fullName>
    </submittedName>
</protein>
<comment type="caution">
    <text evidence="2">The sequence shown here is derived from an EMBL/GenBank/DDBJ whole genome shotgun (WGS) entry which is preliminary data.</text>
</comment>
<dbReference type="PANTHER" id="PTHR33732">
    <property type="entry name" value="REF/SRPP-LIKE PROTEIN OS05G0151300/LOC_OS05G05940"/>
    <property type="match status" value="1"/>
</dbReference>